<dbReference type="PROSITE" id="PS50893">
    <property type="entry name" value="ABC_TRANSPORTER_2"/>
    <property type="match status" value="1"/>
</dbReference>
<dbReference type="InterPro" id="IPR018449">
    <property type="entry name" value="NIL_domain"/>
</dbReference>
<keyword evidence="5" id="KW-1278">Translocase</keyword>
<dbReference type="InterPro" id="IPR003439">
    <property type="entry name" value="ABC_transporter-like_ATP-bd"/>
</dbReference>
<dbReference type="InterPro" id="IPR041701">
    <property type="entry name" value="MetN_ABC"/>
</dbReference>
<dbReference type="PROSITE" id="PS00211">
    <property type="entry name" value="ABC_TRANSPORTER_1"/>
    <property type="match status" value="1"/>
</dbReference>
<dbReference type="EMBL" id="MCNS01000010">
    <property type="protein sequence ID" value="OCX47433.1"/>
    <property type="molecule type" value="Genomic_DNA"/>
</dbReference>
<dbReference type="SMART" id="SM00930">
    <property type="entry name" value="NIL"/>
    <property type="match status" value="1"/>
</dbReference>
<dbReference type="InterPro" id="IPR003593">
    <property type="entry name" value="AAA+_ATPase"/>
</dbReference>
<dbReference type="SUPFAM" id="SSF52540">
    <property type="entry name" value="P-loop containing nucleoside triphosphate hydrolases"/>
    <property type="match status" value="1"/>
</dbReference>
<evidence type="ECO:0000313" key="12">
    <source>
        <dbReference type="Proteomes" id="UP000452188"/>
    </source>
</evidence>
<dbReference type="InterPro" id="IPR045865">
    <property type="entry name" value="ACT-like_dom_sf"/>
</dbReference>
<dbReference type="PATRIC" id="fig|1598.93.peg.556"/>
<evidence type="ECO:0000256" key="7">
    <source>
        <dbReference type="ARBA" id="ARBA00023136"/>
    </source>
</evidence>
<dbReference type="InterPro" id="IPR017871">
    <property type="entry name" value="ABC_transporter-like_CS"/>
</dbReference>
<reference evidence="9 12" key="2">
    <citation type="submission" date="2019-11" db="EMBL/GenBank/DDBJ databases">
        <title>Draft genome sequence of 12 host-associated Lactobacillus reuteri rodent strains.</title>
        <authorList>
            <person name="Zhang S."/>
            <person name="Ozcam M."/>
            <person name="Van Pijkeren J.P."/>
        </authorList>
    </citation>
    <scope>NUCLEOTIDE SEQUENCE [LARGE SCALE GENOMIC DNA]</scope>
    <source>
        <strain evidence="9 12">6799jm-1</strain>
    </source>
</reference>
<keyword evidence="3" id="KW-0547">Nucleotide-binding</keyword>
<evidence type="ECO:0000313" key="11">
    <source>
        <dbReference type="Proteomes" id="UP000095141"/>
    </source>
</evidence>
<dbReference type="Pfam" id="PF00005">
    <property type="entry name" value="ABC_tran"/>
    <property type="match status" value="1"/>
</dbReference>
<evidence type="ECO:0000313" key="9">
    <source>
        <dbReference type="EMBL" id="MRG74686.1"/>
    </source>
</evidence>
<dbReference type="InterPro" id="IPR027417">
    <property type="entry name" value="P-loop_NTPase"/>
</dbReference>
<dbReference type="Proteomes" id="UP000095141">
    <property type="component" value="Unassembled WGS sequence"/>
</dbReference>
<dbReference type="SUPFAM" id="SSF55021">
    <property type="entry name" value="ACT-like"/>
    <property type="match status" value="1"/>
</dbReference>
<evidence type="ECO:0000256" key="6">
    <source>
        <dbReference type="ARBA" id="ARBA00022970"/>
    </source>
</evidence>
<evidence type="ECO:0000256" key="5">
    <source>
        <dbReference type="ARBA" id="ARBA00022967"/>
    </source>
</evidence>
<dbReference type="OMA" id="FANPKHA"/>
<dbReference type="PANTHER" id="PTHR43166:SF30">
    <property type="entry name" value="METHIONINE IMPORT ATP-BINDING PROTEIN METN"/>
    <property type="match status" value="1"/>
</dbReference>
<keyword evidence="1" id="KW-0813">Transport</keyword>
<accession>A0A098R1B7</accession>
<dbReference type="RefSeq" id="WP_003667164.1">
    <property type="nucleotide sequence ID" value="NZ_CALNWZ010000009.1"/>
</dbReference>
<dbReference type="Proteomes" id="UP000452188">
    <property type="component" value="Unassembled WGS sequence"/>
</dbReference>
<evidence type="ECO:0000259" key="8">
    <source>
        <dbReference type="PROSITE" id="PS50893"/>
    </source>
</evidence>
<dbReference type="GO" id="GO:0016887">
    <property type="term" value="F:ATP hydrolysis activity"/>
    <property type="evidence" value="ECO:0007669"/>
    <property type="project" value="InterPro"/>
</dbReference>
<proteinExistence type="predicted"/>
<feature type="domain" description="ABC transporter" evidence="8">
    <location>
        <begin position="6"/>
        <end position="250"/>
    </location>
</feature>
<evidence type="ECO:0000256" key="2">
    <source>
        <dbReference type="ARBA" id="ARBA00022475"/>
    </source>
</evidence>
<name>A0A098R1B7_LIMRT</name>
<evidence type="ECO:0000256" key="3">
    <source>
        <dbReference type="ARBA" id="ARBA00022741"/>
    </source>
</evidence>
<dbReference type="Pfam" id="PF09383">
    <property type="entry name" value="NIL"/>
    <property type="match status" value="1"/>
</dbReference>
<dbReference type="InterPro" id="IPR050086">
    <property type="entry name" value="MetN_ABC_transporter-like"/>
</dbReference>
<dbReference type="Gene3D" id="3.30.70.260">
    <property type="match status" value="1"/>
</dbReference>
<protein>
    <submittedName>
        <fullName evidence="9">ATP-binding cassette domain-containing protein</fullName>
    </submittedName>
    <submittedName>
        <fullName evidence="10">Methionine ABC transporter ATP-binding protein</fullName>
    </submittedName>
</protein>
<keyword evidence="4 10" id="KW-0067">ATP-binding</keyword>
<keyword evidence="2" id="KW-1003">Cell membrane</keyword>
<sequence>MANPIIDLDNISVTFKQRKQVVHAVKDVTLKVEKGDIYGIVGYSGAGKSTLVRTINLLQLPTAGSVTVNGTVFFKDHQQQISNKELQEKRRKIGMIFQHFNLLNETSVIENVLFALKHTDMDDDAKEKKALELLDLVGLKDKAEFYPVQLSGGEQQRVSIARALANDPEILISDEATSALDPQNTNQILDLLKRLNEKLDLTIVLITHEMDAVKRVANKIAVMEYGQIIERGTLQKVFLQPQQDLTRQFVGGSLAAIDTLKAFDLGHLDDDEELLQLVYDANNVTKSIIIELYKKLQVEASMLYGNIEVLAGSPVGTLFVVIKGDADKRQQAIDFLKENDVTVTKIDDRRIWNE</sequence>
<keyword evidence="6" id="KW-0029">Amino-acid transport</keyword>
<keyword evidence="7" id="KW-0472">Membrane</keyword>
<comment type="caution">
    <text evidence="10">The sequence shown here is derived from an EMBL/GenBank/DDBJ whole genome shotgun (WGS) entry which is preliminary data.</text>
</comment>
<evidence type="ECO:0000256" key="4">
    <source>
        <dbReference type="ARBA" id="ARBA00022840"/>
    </source>
</evidence>
<evidence type="ECO:0000313" key="10">
    <source>
        <dbReference type="EMBL" id="OCX47433.1"/>
    </source>
</evidence>
<gene>
    <name evidence="10" type="ORF">BFD03_06805</name>
    <name evidence="9" type="ORF">GIX79_02735</name>
</gene>
<dbReference type="CDD" id="cd03258">
    <property type="entry name" value="ABC_MetN_methionine_transporter"/>
    <property type="match status" value="1"/>
</dbReference>
<dbReference type="GO" id="GO:0006865">
    <property type="term" value="P:amino acid transport"/>
    <property type="evidence" value="ECO:0007669"/>
    <property type="project" value="UniProtKB-KW"/>
</dbReference>
<reference evidence="10 11" key="1">
    <citation type="submission" date="2016-08" db="EMBL/GenBank/DDBJ databases">
        <title>Probiotic bacterium isolated from chicken gut.</title>
        <authorList>
            <person name="Levy J.L."/>
            <person name="Hassan H.M."/>
            <person name="Mendoza M.A."/>
        </authorList>
    </citation>
    <scope>NUCLEOTIDE SEQUENCE [LARGE SCALE GENOMIC DNA]</scope>
    <source>
        <strain evidence="10 11">P43</strain>
    </source>
</reference>
<dbReference type="GO" id="GO:0005524">
    <property type="term" value="F:ATP binding"/>
    <property type="evidence" value="ECO:0007669"/>
    <property type="project" value="UniProtKB-KW"/>
</dbReference>
<dbReference type="EMBL" id="WJMV01000005">
    <property type="protein sequence ID" value="MRG74686.1"/>
    <property type="molecule type" value="Genomic_DNA"/>
</dbReference>
<evidence type="ECO:0000256" key="1">
    <source>
        <dbReference type="ARBA" id="ARBA00022448"/>
    </source>
</evidence>
<dbReference type="Gene3D" id="3.40.50.300">
    <property type="entry name" value="P-loop containing nucleotide triphosphate hydrolases"/>
    <property type="match status" value="1"/>
</dbReference>
<organism evidence="10 11">
    <name type="scientific">Limosilactobacillus reuteri</name>
    <name type="common">Lactobacillus reuteri</name>
    <dbReference type="NCBI Taxonomy" id="1598"/>
    <lineage>
        <taxon>Bacteria</taxon>
        <taxon>Bacillati</taxon>
        <taxon>Bacillota</taxon>
        <taxon>Bacilli</taxon>
        <taxon>Lactobacillales</taxon>
        <taxon>Lactobacillaceae</taxon>
        <taxon>Limosilactobacillus</taxon>
    </lineage>
</organism>
<dbReference type="AlphaFoldDB" id="A0A098R1B7"/>
<dbReference type="SMART" id="SM00382">
    <property type="entry name" value="AAA"/>
    <property type="match status" value="1"/>
</dbReference>
<dbReference type="PANTHER" id="PTHR43166">
    <property type="entry name" value="AMINO ACID IMPORT ATP-BINDING PROTEIN"/>
    <property type="match status" value="1"/>
</dbReference>